<dbReference type="AlphaFoldDB" id="A0A6B3NLI3"/>
<accession>A0A6B3NLI3</accession>
<evidence type="ECO:0000313" key="1">
    <source>
        <dbReference type="EMBL" id="NER32357.1"/>
    </source>
</evidence>
<protein>
    <submittedName>
        <fullName evidence="1">Uncharacterized protein</fullName>
    </submittedName>
</protein>
<comment type="caution">
    <text evidence="1">The sequence shown here is derived from an EMBL/GenBank/DDBJ whole genome shotgun (WGS) entry which is preliminary data.</text>
</comment>
<dbReference type="EMBL" id="JAAHFQ010001199">
    <property type="protein sequence ID" value="NER32357.1"/>
    <property type="molecule type" value="Genomic_DNA"/>
</dbReference>
<name>A0A6B3NLI3_9CYAN</name>
<gene>
    <name evidence="1" type="ORF">F6J89_33370</name>
</gene>
<proteinExistence type="predicted"/>
<sequence length="65" mass="7915">MFYSVNQGYFHLAWENDLEDFRPPYYIVGQLDRELLIEQYLDLRKVSYGVISRTGKEIKQWFDYG</sequence>
<organism evidence="1">
    <name type="scientific">Symploca sp. SIO1C4</name>
    <dbReference type="NCBI Taxonomy" id="2607765"/>
    <lineage>
        <taxon>Bacteria</taxon>
        <taxon>Bacillati</taxon>
        <taxon>Cyanobacteriota</taxon>
        <taxon>Cyanophyceae</taxon>
        <taxon>Coleofasciculales</taxon>
        <taxon>Coleofasciculaceae</taxon>
        <taxon>Symploca</taxon>
    </lineage>
</organism>
<reference evidence="1" key="1">
    <citation type="submission" date="2019-11" db="EMBL/GenBank/DDBJ databases">
        <title>Genomic insights into an expanded diversity of filamentous marine cyanobacteria reveals the extraordinary biosynthetic potential of Moorea and Okeania.</title>
        <authorList>
            <person name="Ferreira Leao T."/>
            <person name="Wang M."/>
            <person name="Moss N."/>
            <person name="Da Silva R."/>
            <person name="Sanders J."/>
            <person name="Nurk S."/>
            <person name="Gurevich A."/>
            <person name="Humphrey G."/>
            <person name="Reher R."/>
            <person name="Zhu Q."/>
            <person name="Belda-Ferre P."/>
            <person name="Glukhov E."/>
            <person name="Rex R."/>
            <person name="Dorrestein P.C."/>
            <person name="Knight R."/>
            <person name="Pevzner P."/>
            <person name="Gerwick W.H."/>
            <person name="Gerwick L."/>
        </authorList>
    </citation>
    <scope>NUCLEOTIDE SEQUENCE</scope>
    <source>
        <strain evidence="1">SIO1C4</strain>
    </source>
</reference>